<evidence type="ECO:0000313" key="3">
    <source>
        <dbReference type="Proteomes" id="UP001558652"/>
    </source>
</evidence>
<gene>
    <name evidence="2" type="ORF">AAG570_013026</name>
</gene>
<comment type="caution">
    <text evidence="2">The sequence shown here is derived from an EMBL/GenBank/DDBJ whole genome shotgun (WGS) entry which is preliminary data.</text>
</comment>
<evidence type="ECO:0000313" key="2">
    <source>
        <dbReference type="EMBL" id="KAL1130087.1"/>
    </source>
</evidence>
<evidence type="ECO:0000256" key="1">
    <source>
        <dbReference type="SAM" id="MobiDB-lite"/>
    </source>
</evidence>
<feature type="region of interest" description="Disordered" evidence="1">
    <location>
        <begin position="59"/>
        <end position="106"/>
    </location>
</feature>
<reference evidence="2 3" key="1">
    <citation type="submission" date="2024-07" db="EMBL/GenBank/DDBJ databases">
        <title>Chromosome-level genome assembly of the water stick insect Ranatra chinensis (Heteroptera: Nepidae).</title>
        <authorList>
            <person name="Liu X."/>
        </authorList>
    </citation>
    <scope>NUCLEOTIDE SEQUENCE [LARGE SCALE GENOMIC DNA]</scope>
    <source>
        <strain evidence="2">Cailab_2021Rc</strain>
        <tissue evidence="2">Muscle</tissue>
    </source>
</reference>
<sequence length="128" mass="14308">MASGFRNHKNKKQETTEIGWTDCKKVLKGSTAVTRELADNGHHSVTKLTAPQIQSLVRQQTDNLQHDPRTDIDMRVGEGGRANSGGVLRKPPELTGSPLLNRHLPVKAQPWAGRKYRYRESPTKGTDR</sequence>
<name>A0ABD0YU65_9HEMI</name>
<organism evidence="2 3">
    <name type="scientific">Ranatra chinensis</name>
    <dbReference type="NCBI Taxonomy" id="642074"/>
    <lineage>
        <taxon>Eukaryota</taxon>
        <taxon>Metazoa</taxon>
        <taxon>Ecdysozoa</taxon>
        <taxon>Arthropoda</taxon>
        <taxon>Hexapoda</taxon>
        <taxon>Insecta</taxon>
        <taxon>Pterygota</taxon>
        <taxon>Neoptera</taxon>
        <taxon>Paraneoptera</taxon>
        <taxon>Hemiptera</taxon>
        <taxon>Heteroptera</taxon>
        <taxon>Panheteroptera</taxon>
        <taxon>Nepomorpha</taxon>
        <taxon>Nepidae</taxon>
        <taxon>Ranatrinae</taxon>
        <taxon>Ranatra</taxon>
    </lineage>
</organism>
<protein>
    <submittedName>
        <fullName evidence="2">Uncharacterized protein</fullName>
    </submittedName>
</protein>
<proteinExistence type="predicted"/>
<keyword evidence="3" id="KW-1185">Reference proteome</keyword>
<dbReference type="Proteomes" id="UP001558652">
    <property type="component" value="Unassembled WGS sequence"/>
</dbReference>
<dbReference type="EMBL" id="JBFDAA010000008">
    <property type="protein sequence ID" value="KAL1130087.1"/>
    <property type="molecule type" value="Genomic_DNA"/>
</dbReference>
<accession>A0ABD0YU65</accession>
<feature type="compositionally biased region" description="Basic and acidic residues" evidence="1">
    <location>
        <begin position="64"/>
        <end position="78"/>
    </location>
</feature>
<dbReference type="AlphaFoldDB" id="A0ABD0YU65"/>